<proteinExistence type="inferred from homology"/>
<protein>
    <recommendedName>
        <fullName evidence="4">High frequency lysogenization protein HflD homolog</fullName>
    </recommendedName>
</protein>
<dbReference type="PANTHER" id="PTHR38100">
    <property type="entry name" value="HIGH FREQUENCY LYSOGENIZATION PROTEIN HFLD"/>
    <property type="match status" value="1"/>
</dbReference>
<comment type="subcellular location">
    <subcellularLocation>
        <location evidence="4">Cytoplasm</location>
    </subcellularLocation>
    <subcellularLocation>
        <location evidence="4">Cell membrane</location>
        <topology evidence="4">Peripheral membrane protein</topology>
        <orientation evidence="4">Cytoplasmic side</orientation>
    </subcellularLocation>
</comment>
<evidence type="ECO:0000313" key="5">
    <source>
        <dbReference type="EMBL" id="RVU41135.1"/>
    </source>
</evidence>
<dbReference type="RefSeq" id="WP_127697520.1">
    <property type="nucleotide sequence ID" value="NZ_SACS01000002.1"/>
</dbReference>
<evidence type="ECO:0000256" key="4">
    <source>
        <dbReference type="HAMAP-Rule" id="MF_00695"/>
    </source>
</evidence>
<keyword evidence="6" id="KW-1185">Reference proteome</keyword>
<dbReference type="GO" id="GO:0005737">
    <property type="term" value="C:cytoplasm"/>
    <property type="evidence" value="ECO:0007669"/>
    <property type="project" value="UniProtKB-SubCell"/>
</dbReference>
<dbReference type="AlphaFoldDB" id="A0A437R315"/>
<evidence type="ECO:0000256" key="2">
    <source>
        <dbReference type="ARBA" id="ARBA00022490"/>
    </source>
</evidence>
<dbReference type="Proteomes" id="UP000283077">
    <property type="component" value="Unassembled WGS sequence"/>
</dbReference>
<dbReference type="InterPro" id="IPR007451">
    <property type="entry name" value="HflD"/>
</dbReference>
<name>A0A437R315_9GAMM</name>
<dbReference type="EMBL" id="SACS01000002">
    <property type="protein sequence ID" value="RVU41135.1"/>
    <property type="molecule type" value="Genomic_DNA"/>
</dbReference>
<keyword evidence="3 4" id="KW-0472">Membrane</keyword>
<dbReference type="Pfam" id="PF04356">
    <property type="entry name" value="DUF489"/>
    <property type="match status" value="1"/>
</dbReference>
<dbReference type="NCBIfam" id="NF001246">
    <property type="entry name" value="PRK00218.1-2"/>
    <property type="match status" value="1"/>
</dbReference>
<dbReference type="OrthoDB" id="9788031at2"/>
<organism evidence="5 6">
    <name type="scientific">Rheinheimera riviphila</name>
    <dbReference type="NCBI Taxonomy" id="1834037"/>
    <lineage>
        <taxon>Bacteria</taxon>
        <taxon>Pseudomonadati</taxon>
        <taxon>Pseudomonadota</taxon>
        <taxon>Gammaproteobacteria</taxon>
        <taxon>Chromatiales</taxon>
        <taxon>Chromatiaceae</taxon>
        <taxon>Rheinheimera</taxon>
    </lineage>
</organism>
<dbReference type="InterPro" id="IPR035932">
    <property type="entry name" value="HflD-like_sf"/>
</dbReference>
<gene>
    <name evidence="4 5" type="primary">hflD</name>
    <name evidence="5" type="ORF">EOE67_02720</name>
</gene>
<evidence type="ECO:0000256" key="1">
    <source>
        <dbReference type="ARBA" id="ARBA00022475"/>
    </source>
</evidence>
<reference evidence="5 6" key="1">
    <citation type="submission" date="2019-01" db="EMBL/GenBank/DDBJ databases">
        <authorList>
            <person name="Chen W.-M."/>
        </authorList>
    </citation>
    <scope>NUCLEOTIDE SEQUENCE [LARGE SCALE GENOMIC DNA]</scope>
    <source>
        <strain evidence="5 6">KYPC3</strain>
    </source>
</reference>
<accession>A0A437R315</accession>
<comment type="similarity">
    <text evidence="4">Belongs to the HflD family.</text>
</comment>
<evidence type="ECO:0000313" key="6">
    <source>
        <dbReference type="Proteomes" id="UP000283077"/>
    </source>
</evidence>
<keyword evidence="1 4" id="KW-1003">Cell membrane</keyword>
<dbReference type="GO" id="GO:0005886">
    <property type="term" value="C:plasma membrane"/>
    <property type="evidence" value="ECO:0007669"/>
    <property type="project" value="UniProtKB-SubCell"/>
</dbReference>
<dbReference type="PANTHER" id="PTHR38100:SF1">
    <property type="entry name" value="HIGH FREQUENCY LYSOGENIZATION PROTEIN HFLD"/>
    <property type="match status" value="1"/>
</dbReference>
<dbReference type="Gene3D" id="1.10.3890.10">
    <property type="entry name" value="HflD-like"/>
    <property type="match status" value="1"/>
</dbReference>
<dbReference type="SUPFAM" id="SSF101322">
    <property type="entry name" value="YcfC-like"/>
    <property type="match status" value="1"/>
</dbReference>
<comment type="caution">
    <text evidence="5">The sequence shown here is derived from an EMBL/GenBank/DDBJ whole genome shotgun (WGS) entry which is preliminary data.</text>
</comment>
<keyword evidence="2 4" id="KW-0963">Cytoplasm</keyword>
<evidence type="ECO:0000256" key="3">
    <source>
        <dbReference type="ARBA" id="ARBA00023136"/>
    </source>
</evidence>
<dbReference type="HAMAP" id="MF_00695">
    <property type="entry name" value="HflD_protein"/>
    <property type="match status" value="1"/>
</dbReference>
<sequence length="210" mass="23357">MQFSYTTQTLALAALCQAIRLVQQIARGDEASNTELELCLQSVSVQDAAEPVDIFGGKLADLANGYHVLQAQLGDNPKKDLELTRYAMAVITLERKLAKSGDSLQAVGKRIERLQQQLQHFQLLDETILASMADIYIEHVSPLGQRIQIAGQPAALKQPMVQHKIRALLLAAIRAAVLWRQAGGRKYHFILQRKRLLQEVKTVLQQLAQA</sequence>